<dbReference type="PRINTS" id="PR01243">
    <property type="entry name" value="NUCDPKINASE"/>
</dbReference>
<keyword evidence="9" id="KW-0067">ATP-binding</keyword>
<comment type="cofactor">
    <cofactor evidence="1">
        <name>Mg(2+)</name>
        <dbReference type="ChEBI" id="CHEBI:18420"/>
    </cofactor>
</comment>
<evidence type="ECO:0000256" key="13">
    <source>
        <dbReference type="RuleBase" id="RU004011"/>
    </source>
</evidence>
<dbReference type="EMBL" id="BAYM01000381">
    <property type="protein sequence ID" value="GAN37844.1"/>
    <property type="molecule type" value="Genomic_DNA"/>
</dbReference>
<organism evidence="15 16">
    <name type="scientific">Lacticaseibacillus paracasei NRIC 0644</name>
    <dbReference type="NCBI Taxonomy" id="1435038"/>
    <lineage>
        <taxon>Bacteria</taxon>
        <taxon>Bacillati</taxon>
        <taxon>Bacillota</taxon>
        <taxon>Bacilli</taxon>
        <taxon>Lactobacillales</taxon>
        <taxon>Lactobacillaceae</taxon>
        <taxon>Lacticaseibacillus</taxon>
    </lineage>
</organism>
<dbReference type="GO" id="GO:0004550">
    <property type="term" value="F:nucleoside diphosphate kinase activity"/>
    <property type="evidence" value="ECO:0007669"/>
    <property type="project" value="UniProtKB-EC"/>
</dbReference>
<evidence type="ECO:0000313" key="15">
    <source>
        <dbReference type="EMBL" id="GAN37844.1"/>
    </source>
</evidence>
<keyword evidence="5" id="KW-0808">Transferase</keyword>
<dbReference type="GO" id="GO:0006183">
    <property type="term" value="P:GTP biosynthetic process"/>
    <property type="evidence" value="ECO:0007669"/>
    <property type="project" value="InterPro"/>
</dbReference>
<feature type="binding site" evidence="12">
    <location>
        <position position="93"/>
    </location>
    <ligand>
        <name>ATP</name>
        <dbReference type="ChEBI" id="CHEBI:30616"/>
    </ligand>
</feature>
<dbReference type="CDD" id="cd04413">
    <property type="entry name" value="NDPk_I"/>
    <property type="match status" value="1"/>
</dbReference>
<gene>
    <name evidence="15" type="ORF">LC0644_2433</name>
</gene>
<evidence type="ECO:0000259" key="14">
    <source>
        <dbReference type="SMART" id="SM00562"/>
    </source>
</evidence>
<keyword evidence="11" id="KW-0546">Nucleotide metabolism</keyword>
<dbReference type="GO" id="GO:0006241">
    <property type="term" value="P:CTP biosynthetic process"/>
    <property type="evidence" value="ECO:0007669"/>
    <property type="project" value="InterPro"/>
</dbReference>
<evidence type="ECO:0000256" key="4">
    <source>
        <dbReference type="ARBA" id="ARBA00017632"/>
    </source>
</evidence>
<dbReference type="FunFam" id="3.30.70.141:FF:000003">
    <property type="entry name" value="Nucleoside diphosphate kinase"/>
    <property type="match status" value="1"/>
</dbReference>
<evidence type="ECO:0000256" key="11">
    <source>
        <dbReference type="ARBA" id="ARBA00023080"/>
    </source>
</evidence>
<evidence type="ECO:0000313" key="16">
    <source>
        <dbReference type="Proteomes" id="UP000032552"/>
    </source>
</evidence>
<dbReference type="PROSITE" id="PS51374">
    <property type="entry name" value="NDPK_LIKE"/>
    <property type="match status" value="1"/>
</dbReference>
<reference evidence="16" key="1">
    <citation type="submission" date="2014-05" db="EMBL/GenBank/DDBJ databases">
        <title>Whole genome sequencing of Lactobacillus casei NRIC0644.</title>
        <authorList>
            <person name="Atarashi H."/>
            <person name="Yoshida Y."/>
            <person name="Fujimura S."/>
            <person name="Tanaka N."/>
            <person name="Shiwa Y."/>
            <person name="Yoshikawa H."/>
            <person name="Okada S."/>
            <person name="Nakagawa J."/>
        </authorList>
    </citation>
    <scope>NUCLEOTIDE SEQUENCE [LARGE SCALE GENOMIC DNA]</scope>
    <source>
        <strain evidence="16">NRIC0644</strain>
    </source>
</reference>
<accession>A0A0C9Q0A6</accession>
<evidence type="ECO:0000256" key="12">
    <source>
        <dbReference type="PROSITE-ProRule" id="PRU00706"/>
    </source>
</evidence>
<evidence type="ECO:0000256" key="1">
    <source>
        <dbReference type="ARBA" id="ARBA00001946"/>
    </source>
</evidence>
<evidence type="ECO:0000256" key="6">
    <source>
        <dbReference type="ARBA" id="ARBA00022723"/>
    </source>
</evidence>
<dbReference type="SMR" id="A0A0C9Q0A6"/>
<feature type="active site" description="Pros-phosphohistidine intermediate" evidence="12">
    <location>
        <position position="121"/>
    </location>
</feature>
<dbReference type="SUPFAM" id="SSF54919">
    <property type="entry name" value="Nucleoside diphosphate kinase, NDK"/>
    <property type="match status" value="1"/>
</dbReference>
<proteinExistence type="inferred from homology"/>
<name>A0A0C9Q0A6_LACPA</name>
<feature type="binding site" evidence="12">
    <location>
        <position position="11"/>
    </location>
    <ligand>
        <name>ATP</name>
        <dbReference type="ChEBI" id="CHEBI:30616"/>
    </ligand>
</feature>
<dbReference type="Gene3D" id="3.30.70.141">
    <property type="entry name" value="Nucleoside diphosphate kinase-like domain"/>
    <property type="match status" value="1"/>
</dbReference>
<dbReference type="GeneID" id="57089366"/>
<dbReference type="Pfam" id="PF00334">
    <property type="entry name" value="NDK"/>
    <property type="match status" value="1"/>
</dbReference>
<dbReference type="EC" id="2.7.4.6" evidence="3"/>
<feature type="binding site" evidence="12">
    <location>
        <position position="59"/>
    </location>
    <ligand>
        <name>ATP</name>
        <dbReference type="ChEBI" id="CHEBI:30616"/>
    </ligand>
</feature>
<dbReference type="NCBIfam" id="NF001908">
    <property type="entry name" value="PRK00668.1"/>
    <property type="match status" value="1"/>
</dbReference>
<dbReference type="GO" id="GO:0046872">
    <property type="term" value="F:metal ion binding"/>
    <property type="evidence" value="ECO:0007669"/>
    <property type="project" value="UniProtKB-KW"/>
</dbReference>
<comment type="caution">
    <text evidence="15">The sequence shown here is derived from an EMBL/GenBank/DDBJ whole genome shotgun (WGS) entry which is preliminary data.</text>
</comment>
<keyword evidence="7" id="KW-0547">Nucleotide-binding</keyword>
<evidence type="ECO:0000256" key="7">
    <source>
        <dbReference type="ARBA" id="ARBA00022741"/>
    </source>
</evidence>
<evidence type="ECO:0000256" key="9">
    <source>
        <dbReference type="ARBA" id="ARBA00022840"/>
    </source>
</evidence>
<dbReference type="InterPro" id="IPR034907">
    <property type="entry name" value="NDK-like_dom"/>
</dbReference>
<evidence type="ECO:0000256" key="2">
    <source>
        <dbReference type="ARBA" id="ARBA00008142"/>
    </source>
</evidence>
<sequence length="149" mass="16515">MAEEQTLVLVKPDGVANGHIGDVITRIEHRGFTIDALKVTHATADQLHQHYAALVGEPFFPRIERFMTGGPMVAMIVSGFNVIEAVRKMTGATNPAEAAPGTIRGDFGREWADKTIRNVIHSSDSETSARREIPIWFPDRQYAPHQPEK</sequence>
<keyword evidence="6" id="KW-0479">Metal-binding</keyword>
<keyword evidence="10" id="KW-0460">Magnesium</keyword>
<feature type="binding site" evidence="12">
    <location>
        <position position="104"/>
    </location>
    <ligand>
        <name>ATP</name>
        <dbReference type="ChEBI" id="CHEBI:30616"/>
    </ligand>
</feature>
<evidence type="ECO:0000256" key="8">
    <source>
        <dbReference type="ARBA" id="ARBA00022777"/>
    </source>
</evidence>
<keyword evidence="8 15" id="KW-0418">Kinase</keyword>
<feature type="domain" description="Nucleoside diphosphate kinase-like" evidence="14">
    <location>
        <begin position="3"/>
        <end position="144"/>
    </location>
</feature>
<dbReference type="InterPro" id="IPR036850">
    <property type="entry name" value="NDK-like_dom_sf"/>
</dbReference>
<evidence type="ECO:0000256" key="10">
    <source>
        <dbReference type="ARBA" id="ARBA00022842"/>
    </source>
</evidence>
<evidence type="ECO:0000256" key="5">
    <source>
        <dbReference type="ARBA" id="ARBA00022679"/>
    </source>
</evidence>
<dbReference type="PANTHER" id="PTHR11349">
    <property type="entry name" value="NUCLEOSIDE DIPHOSPHATE KINASE"/>
    <property type="match status" value="1"/>
</dbReference>
<feature type="binding site" evidence="12">
    <location>
        <position position="87"/>
    </location>
    <ligand>
        <name>ATP</name>
        <dbReference type="ChEBI" id="CHEBI:30616"/>
    </ligand>
</feature>
<dbReference type="InterPro" id="IPR001564">
    <property type="entry name" value="Nucleoside_diP_kinase"/>
</dbReference>
<dbReference type="RefSeq" id="WP_003563911.1">
    <property type="nucleotide sequence ID" value="NZ_BAYM01000381.1"/>
</dbReference>
<dbReference type="AlphaFoldDB" id="A0A0C9Q0A6"/>
<comment type="similarity">
    <text evidence="2 12 13">Belongs to the NDK family.</text>
</comment>
<protein>
    <recommendedName>
        <fullName evidence="4">Nucleoside diphosphate kinase</fullName>
        <ecNumber evidence="3">2.7.4.6</ecNumber>
    </recommendedName>
</protein>
<dbReference type="Proteomes" id="UP000032552">
    <property type="component" value="Unassembled WGS sequence"/>
</dbReference>
<dbReference type="SMART" id="SM00562">
    <property type="entry name" value="NDK"/>
    <property type="match status" value="1"/>
</dbReference>
<dbReference type="GO" id="GO:0005524">
    <property type="term" value="F:ATP binding"/>
    <property type="evidence" value="ECO:0007669"/>
    <property type="project" value="UniProtKB-KW"/>
</dbReference>
<evidence type="ECO:0000256" key="3">
    <source>
        <dbReference type="ARBA" id="ARBA00012966"/>
    </source>
</evidence>
<dbReference type="GO" id="GO:0006228">
    <property type="term" value="P:UTP biosynthetic process"/>
    <property type="evidence" value="ECO:0007669"/>
    <property type="project" value="InterPro"/>
</dbReference>
<feature type="binding site" evidence="12">
    <location>
        <position position="118"/>
    </location>
    <ligand>
        <name>ATP</name>
        <dbReference type="ChEBI" id="CHEBI:30616"/>
    </ligand>
</feature>